<keyword evidence="3" id="KW-1185">Reference proteome</keyword>
<proteinExistence type="predicted"/>
<name>A0A843B6P1_9BURK</name>
<gene>
    <name evidence="2" type="ORF">HF327_018430</name>
</gene>
<dbReference type="Pfam" id="PF06892">
    <property type="entry name" value="Phage_CP76"/>
    <property type="match status" value="1"/>
</dbReference>
<evidence type="ECO:0000313" key="3">
    <source>
        <dbReference type="Proteomes" id="UP000530032"/>
    </source>
</evidence>
<dbReference type="GO" id="GO:0003677">
    <property type="term" value="F:DNA binding"/>
    <property type="evidence" value="ECO:0007669"/>
    <property type="project" value="InterPro"/>
</dbReference>
<organism evidence="2 3">
    <name type="scientific">Comamonas suwonensis</name>
    <dbReference type="NCBI Taxonomy" id="2606214"/>
    <lineage>
        <taxon>Bacteria</taxon>
        <taxon>Pseudomonadati</taxon>
        <taxon>Pseudomonadota</taxon>
        <taxon>Betaproteobacteria</taxon>
        <taxon>Burkholderiales</taxon>
        <taxon>Comamonadaceae</taxon>
        <taxon>Comamonas</taxon>
    </lineage>
</organism>
<accession>A0A843B6P1</accession>
<sequence length="177" mass="18669">MRSSVSFPPHANNGEAGSPNDMRAPADMADAAYLIAHNHPGGVRVLAERMGVSANTLQNKLNPNNTTHHLTLRESVALQVMSGNPAILHAMAAALGYTCVPALPDQAAGDPVEAFVALQQEVGEFTSAAADAFRGGKAMVSRNEIKRLQYRYNELISTLNQLLATAAARVPAPAEEG</sequence>
<dbReference type="RefSeq" id="WP_198461781.1">
    <property type="nucleotide sequence ID" value="NZ_JABBCQ020000019.1"/>
</dbReference>
<dbReference type="Proteomes" id="UP000530032">
    <property type="component" value="Unassembled WGS sequence"/>
</dbReference>
<evidence type="ECO:0000256" key="1">
    <source>
        <dbReference type="SAM" id="MobiDB-lite"/>
    </source>
</evidence>
<evidence type="ECO:0000313" key="2">
    <source>
        <dbReference type="EMBL" id="MBI1626461.1"/>
    </source>
</evidence>
<comment type="caution">
    <text evidence="2">The sequence shown here is derived from an EMBL/GenBank/DDBJ whole genome shotgun (WGS) entry which is preliminary data.</text>
</comment>
<feature type="region of interest" description="Disordered" evidence="1">
    <location>
        <begin position="1"/>
        <end position="23"/>
    </location>
</feature>
<dbReference type="InterPro" id="IPR009679">
    <property type="entry name" value="Phage_186_CII-like"/>
</dbReference>
<dbReference type="EMBL" id="JABBCQ020000019">
    <property type="protein sequence ID" value="MBI1626461.1"/>
    <property type="molecule type" value="Genomic_DNA"/>
</dbReference>
<dbReference type="AlphaFoldDB" id="A0A843B6P1"/>
<reference evidence="2" key="1">
    <citation type="submission" date="2020-12" db="EMBL/GenBank/DDBJ databases">
        <title>Comamonas sp. nov., isolated from stream water.</title>
        <authorList>
            <person name="Park K.-H."/>
        </authorList>
    </citation>
    <scope>NUCLEOTIDE SEQUENCE</scope>
    <source>
        <strain evidence="2">EJ-4</strain>
    </source>
</reference>
<protein>
    <submittedName>
        <fullName evidence="2">Phage regulatory CII family protein</fullName>
    </submittedName>
</protein>